<feature type="transmembrane region" description="Helical" evidence="1">
    <location>
        <begin position="57"/>
        <end position="74"/>
    </location>
</feature>
<dbReference type="EMBL" id="AE017125">
    <property type="protein sequence ID" value="AAP78127.1"/>
    <property type="molecule type" value="Genomic_DNA"/>
</dbReference>
<proteinExistence type="predicted"/>
<gene>
    <name evidence="2" type="ordered locus">HH_1530</name>
</gene>
<evidence type="ECO:0000313" key="3">
    <source>
        <dbReference type="Proteomes" id="UP000002495"/>
    </source>
</evidence>
<dbReference type="Proteomes" id="UP000002495">
    <property type="component" value="Chromosome"/>
</dbReference>
<reference evidence="2 3" key="1">
    <citation type="journal article" date="2003" name="Proc. Natl. Acad. Sci. U.S.A.">
        <title>The complete genome sequence of the carcinogenic bacterium Helicobacter hepaticus.</title>
        <authorList>
            <person name="Suerbaum S."/>
            <person name="Josenhans C."/>
            <person name="Sterzenbach T."/>
            <person name="Drescher B."/>
            <person name="Brandt P."/>
            <person name="Bell M."/>
            <person name="Droege M."/>
            <person name="Fartmann B."/>
            <person name="Fischer H.-P."/>
            <person name="Ge Z."/>
            <person name="Hoerster A."/>
            <person name="Holland R."/>
            <person name="Klein K."/>
            <person name="Koenig J."/>
            <person name="Macko L."/>
            <person name="Mendz G.L."/>
            <person name="Nyakatura G."/>
            <person name="Schauer D.B."/>
            <person name="Shen Z."/>
            <person name="Weber J."/>
            <person name="Frosch M."/>
            <person name="Fox J.G."/>
        </authorList>
    </citation>
    <scope>NUCLEOTIDE SEQUENCE [LARGE SCALE GENOMIC DNA]</scope>
    <source>
        <strain evidence="3">ATCC 51449 / 3B1</strain>
    </source>
</reference>
<dbReference type="KEGG" id="hhe:HH_1530"/>
<keyword evidence="3" id="KW-1185">Reference proteome</keyword>
<name>Q7VFZ5_HELHP</name>
<dbReference type="eggNOG" id="ENOG50300ZX">
    <property type="taxonomic scope" value="Bacteria"/>
</dbReference>
<sequence>MILLKANVAKMVTQMLFPKTIQSFQNTQKHVIKDTLFDMLHSDGISVSSVDLIFGHYFIYVLLGEGMLAPVFLYEKRISYKQSQTNGLPRLHFCQCDNIQTDFNPTNKHHTLTHRHYTAKITKRNAFSLSIKQGISEVGLYNDYPLELCPLCSDILKQMREGQTIDSTLSVYVFKNQYLELLEANPTLRQKEMIALQVANLECYKCKKHIDIDSSIWIQIHDNILKICCC</sequence>
<protein>
    <submittedName>
        <fullName evidence="2">Uncharacterized protein</fullName>
    </submittedName>
</protein>
<keyword evidence="1" id="KW-0812">Transmembrane</keyword>
<evidence type="ECO:0000313" key="2">
    <source>
        <dbReference type="EMBL" id="AAP78127.1"/>
    </source>
</evidence>
<keyword evidence="1" id="KW-1133">Transmembrane helix</keyword>
<dbReference type="STRING" id="235279.HH_1530"/>
<keyword evidence="1" id="KW-0472">Membrane</keyword>
<dbReference type="AlphaFoldDB" id="Q7VFZ5"/>
<dbReference type="HOGENOM" id="CLU_1203491_0_0_7"/>
<evidence type="ECO:0000256" key="1">
    <source>
        <dbReference type="SAM" id="Phobius"/>
    </source>
</evidence>
<organism evidence="2 3">
    <name type="scientific">Helicobacter hepaticus (strain ATCC 51449 / 3B1)</name>
    <dbReference type="NCBI Taxonomy" id="235279"/>
    <lineage>
        <taxon>Bacteria</taxon>
        <taxon>Pseudomonadati</taxon>
        <taxon>Campylobacterota</taxon>
        <taxon>Epsilonproteobacteria</taxon>
        <taxon>Campylobacterales</taxon>
        <taxon>Helicobacteraceae</taxon>
        <taxon>Helicobacter</taxon>
    </lineage>
</organism>
<accession>Q7VFZ5</accession>